<keyword evidence="2" id="KW-0012">Acyltransferase</keyword>
<sequence>MDLEHVIDSARINFEADIKQRASSKRIKGSRELANLEKDEGVMFLLHALPSSRRKIIPPSSNLVSMNKGSSSSLNGSSTMSGINGSSSLSNRRPSTEVKVITRTPLAVTQQLSKNNLKKSFSPEEVVKVSPESLKNERTLKMLQKLPPSEYFRLWKSSTRYCLNENKSEEEKKKKPFESDDIRGVHMNFRDILIRTYSNFVQIILSPTSTGIKNTINVNVCEELSDAINTLKKDPNCRAVIVSGLGNVFSYGIDLSLLTYKSMEKQRKNAEALSNAIRKLVLTLITCDELALVAAVNGDASGLAVSWLPLFDVVFASDKASFTTPYTKLSMIPEAAARVTFSSSVLLMSEMTLLGKTISASEAKACGLVSSVIWPEKFFEEIIPRLQLTELLSPTGIQIVKKAIKEPIKKKSA</sequence>
<dbReference type="InterPro" id="IPR001753">
    <property type="entry name" value="Enoyl-CoA_hydra/iso"/>
</dbReference>
<dbReference type="EC" id="2.3.1.48" evidence="2"/>
<gene>
    <name evidence="2" type="ORF">LSAA_598</name>
</gene>
<name>A0A7R8CDF1_LEPSM</name>
<keyword evidence="3" id="KW-1185">Reference proteome</keyword>
<feature type="region of interest" description="Disordered" evidence="1">
    <location>
        <begin position="60"/>
        <end position="98"/>
    </location>
</feature>
<reference evidence="2" key="1">
    <citation type="submission" date="2021-02" db="EMBL/GenBank/DDBJ databases">
        <authorList>
            <person name="Bekaert M."/>
        </authorList>
    </citation>
    <scope>NUCLEOTIDE SEQUENCE</scope>
    <source>
        <strain evidence="2">IoA-00</strain>
    </source>
</reference>
<evidence type="ECO:0000256" key="1">
    <source>
        <dbReference type="SAM" id="MobiDB-lite"/>
    </source>
</evidence>
<dbReference type="Gene3D" id="3.90.226.10">
    <property type="entry name" value="2-enoyl-CoA Hydratase, Chain A, domain 1"/>
    <property type="match status" value="1"/>
</dbReference>
<dbReference type="InterPro" id="IPR051053">
    <property type="entry name" value="ECH/Chromodomain_protein"/>
</dbReference>
<dbReference type="Proteomes" id="UP000675881">
    <property type="component" value="Chromosome 1"/>
</dbReference>
<dbReference type="CDD" id="cd06558">
    <property type="entry name" value="crotonase-like"/>
    <property type="match status" value="1"/>
</dbReference>
<dbReference type="Pfam" id="PF00378">
    <property type="entry name" value="ECH_1"/>
    <property type="match status" value="1"/>
</dbReference>
<protein>
    <submittedName>
        <fullName evidence="2">CDY</fullName>
        <ecNumber evidence="2">2.3.1.48</ecNumber>
    </submittedName>
</protein>
<dbReference type="GO" id="GO:0061733">
    <property type="term" value="F:protein-lysine-acetyltransferase activity"/>
    <property type="evidence" value="ECO:0007669"/>
    <property type="project" value="UniProtKB-EC"/>
</dbReference>
<dbReference type="PANTHER" id="PTHR43684:SF11">
    <property type="entry name" value="CHROMO DOMAIN-CONTAINING PROTEIN"/>
    <property type="match status" value="1"/>
</dbReference>
<evidence type="ECO:0000313" key="3">
    <source>
        <dbReference type="Proteomes" id="UP000675881"/>
    </source>
</evidence>
<keyword evidence="2" id="KW-0808">Transferase</keyword>
<dbReference type="PANTHER" id="PTHR43684">
    <property type="match status" value="1"/>
</dbReference>
<dbReference type="InterPro" id="IPR029045">
    <property type="entry name" value="ClpP/crotonase-like_dom_sf"/>
</dbReference>
<dbReference type="OrthoDB" id="6357915at2759"/>
<accession>A0A7R8CDF1</accession>
<evidence type="ECO:0000313" key="2">
    <source>
        <dbReference type="EMBL" id="CAF2778858.1"/>
    </source>
</evidence>
<dbReference type="AlphaFoldDB" id="A0A7R8CDF1"/>
<feature type="compositionally biased region" description="Low complexity" evidence="1">
    <location>
        <begin position="60"/>
        <end position="91"/>
    </location>
</feature>
<proteinExistence type="predicted"/>
<organism evidence="2 3">
    <name type="scientific">Lepeophtheirus salmonis</name>
    <name type="common">Salmon louse</name>
    <name type="synonym">Caligus salmonis</name>
    <dbReference type="NCBI Taxonomy" id="72036"/>
    <lineage>
        <taxon>Eukaryota</taxon>
        <taxon>Metazoa</taxon>
        <taxon>Ecdysozoa</taxon>
        <taxon>Arthropoda</taxon>
        <taxon>Crustacea</taxon>
        <taxon>Multicrustacea</taxon>
        <taxon>Hexanauplia</taxon>
        <taxon>Copepoda</taxon>
        <taxon>Siphonostomatoida</taxon>
        <taxon>Caligidae</taxon>
        <taxon>Lepeophtheirus</taxon>
    </lineage>
</organism>
<dbReference type="SUPFAM" id="SSF52096">
    <property type="entry name" value="ClpP/crotonase"/>
    <property type="match status" value="1"/>
</dbReference>
<dbReference type="EMBL" id="HG994580">
    <property type="protein sequence ID" value="CAF2778858.1"/>
    <property type="molecule type" value="Genomic_DNA"/>
</dbReference>